<gene>
    <name evidence="2" type="ORF">Syun_001133</name>
</gene>
<evidence type="ECO:0000313" key="3">
    <source>
        <dbReference type="Proteomes" id="UP001420932"/>
    </source>
</evidence>
<evidence type="ECO:0000313" key="2">
    <source>
        <dbReference type="EMBL" id="KAK9168993.1"/>
    </source>
</evidence>
<comment type="caution">
    <text evidence="2">The sequence shown here is derived from an EMBL/GenBank/DDBJ whole genome shotgun (WGS) entry which is preliminary data.</text>
</comment>
<dbReference type="Proteomes" id="UP001420932">
    <property type="component" value="Unassembled WGS sequence"/>
</dbReference>
<protein>
    <submittedName>
        <fullName evidence="2">Uncharacterized protein</fullName>
    </submittedName>
</protein>
<keyword evidence="3" id="KW-1185">Reference proteome</keyword>
<proteinExistence type="predicted"/>
<accession>A0AAP0LEA3</accession>
<sequence length="218" mass="24689">MPHFYCRNLARTDRLAMLYDFVERNRAKIRCRELAERKIDLRGYLFHHSLVFLWRKVVKEENPESTQKLRPKSTRELLTKIILYNNFKVLSTSHLCPAPIGASKNRSVNINSNNSVNDKENPNLPPPDFPFNHLQPSHIVGLHLCCECPRHGINHRHPSISKTQFASTSIVCQAFLFLVIYLSLCISSTPSIATTSSTPKPTPSSVFSTSALSTTTAE</sequence>
<feature type="region of interest" description="Disordered" evidence="1">
    <location>
        <begin position="193"/>
        <end position="218"/>
    </location>
</feature>
<feature type="compositionally biased region" description="Low complexity" evidence="1">
    <location>
        <begin position="193"/>
        <end position="210"/>
    </location>
</feature>
<dbReference type="EMBL" id="JBBNAF010000001">
    <property type="protein sequence ID" value="KAK9168993.1"/>
    <property type="molecule type" value="Genomic_DNA"/>
</dbReference>
<reference evidence="2 3" key="1">
    <citation type="submission" date="2024-01" db="EMBL/GenBank/DDBJ databases">
        <title>Genome assemblies of Stephania.</title>
        <authorList>
            <person name="Yang L."/>
        </authorList>
    </citation>
    <scope>NUCLEOTIDE SEQUENCE [LARGE SCALE GENOMIC DNA]</scope>
    <source>
        <strain evidence="2">YNDBR</strain>
        <tissue evidence="2">Leaf</tissue>
    </source>
</reference>
<evidence type="ECO:0000256" key="1">
    <source>
        <dbReference type="SAM" id="MobiDB-lite"/>
    </source>
</evidence>
<organism evidence="2 3">
    <name type="scientific">Stephania yunnanensis</name>
    <dbReference type="NCBI Taxonomy" id="152371"/>
    <lineage>
        <taxon>Eukaryota</taxon>
        <taxon>Viridiplantae</taxon>
        <taxon>Streptophyta</taxon>
        <taxon>Embryophyta</taxon>
        <taxon>Tracheophyta</taxon>
        <taxon>Spermatophyta</taxon>
        <taxon>Magnoliopsida</taxon>
        <taxon>Ranunculales</taxon>
        <taxon>Menispermaceae</taxon>
        <taxon>Menispermoideae</taxon>
        <taxon>Cissampelideae</taxon>
        <taxon>Stephania</taxon>
    </lineage>
</organism>
<dbReference type="AlphaFoldDB" id="A0AAP0LEA3"/>
<name>A0AAP0LEA3_9MAGN</name>